<dbReference type="InterPro" id="IPR001647">
    <property type="entry name" value="HTH_TetR"/>
</dbReference>
<keyword evidence="3" id="KW-0804">Transcription</keyword>
<evidence type="ECO:0000256" key="3">
    <source>
        <dbReference type="ARBA" id="ARBA00023163"/>
    </source>
</evidence>
<dbReference type="GO" id="GO:0003677">
    <property type="term" value="F:DNA binding"/>
    <property type="evidence" value="ECO:0007669"/>
    <property type="project" value="UniProtKB-UniRule"/>
</dbReference>
<dbReference type="InterPro" id="IPR009057">
    <property type="entry name" value="Homeodomain-like_sf"/>
</dbReference>
<dbReference type="SUPFAM" id="SSF46689">
    <property type="entry name" value="Homeodomain-like"/>
    <property type="match status" value="1"/>
</dbReference>
<keyword evidence="2 4" id="KW-0238">DNA-binding</keyword>
<dbReference type="PROSITE" id="PS50977">
    <property type="entry name" value="HTH_TETR_2"/>
    <property type="match status" value="1"/>
</dbReference>
<organism evidence="6 7">
    <name type="scientific">Pseudoalteromonas denitrificans DSM 6059</name>
    <dbReference type="NCBI Taxonomy" id="1123010"/>
    <lineage>
        <taxon>Bacteria</taxon>
        <taxon>Pseudomonadati</taxon>
        <taxon>Pseudomonadota</taxon>
        <taxon>Gammaproteobacteria</taxon>
        <taxon>Alteromonadales</taxon>
        <taxon>Pseudoalteromonadaceae</taxon>
        <taxon>Pseudoalteromonas</taxon>
    </lineage>
</organism>
<name>A0A1I1S0K7_9GAMM</name>
<dbReference type="EMBL" id="FOLO01000054">
    <property type="protein sequence ID" value="SFD39842.1"/>
    <property type="molecule type" value="Genomic_DNA"/>
</dbReference>
<dbReference type="PANTHER" id="PTHR47506:SF6">
    <property type="entry name" value="HTH-TYPE TRANSCRIPTIONAL REPRESSOR NEMR"/>
    <property type="match status" value="1"/>
</dbReference>
<protein>
    <submittedName>
        <fullName evidence="6">Transcriptional regulator, TetR family</fullName>
    </submittedName>
</protein>
<dbReference type="RefSeq" id="WP_091989823.1">
    <property type="nucleotide sequence ID" value="NZ_FOLO01000054.1"/>
</dbReference>
<accession>A0A1I1S0K7</accession>
<dbReference type="Pfam" id="PF00440">
    <property type="entry name" value="TetR_N"/>
    <property type="match status" value="1"/>
</dbReference>
<evidence type="ECO:0000259" key="5">
    <source>
        <dbReference type="PROSITE" id="PS50977"/>
    </source>
</evidence>
<dbReference type="Gene3D" id="1.10.357.10">
    <property type="entry name" value="Tetracycline Repressor, domain 2"/>
    <property type="match status" value="1"/>
</dbReference>
<gene>
    <name evidence="6" type="ORF">SAMN02745724_04402</name>
</gene>
<evidence type="ECO:0000313" key="6">
    <source>
        <dbReference type="EMBL" id="SFD39842.1"/>
    </source>
</evidence>
<dbReference type="Proteomes" id="UP000198862">
    <property type="component" value="Unassembled WGS sequence"/>
</dbReference>
<evidence type="ECO:0000313" key="7">
    <source>
        <dbReference type="Proteomes" id="UP000198862"/>
    </source>
</evidence>
<keyword evidence="7" id="KW-1185">Reference proteome</keyword>
<dbReference type="SUPFAM" id="SSF48498">
    <property type="entry name" value="Tetracyclin repressor-like, C-terminal domain"/>
    <property type="match status" value="1"/>
</dbReference>
<evidence type="ECO:0000256" key="1">
    <source>
        <dbReference type="ARBA" id="ARBA00023015"/>
    </source>
</evidence>
<evidence type="ECO:0000256" key="4">
    <source>
        <dbReference type="PROSITE-ProRule" id="PRU00335"/>
    </source>
</evidence>
<keyword evidence="1" id="KW-0805">Transcription regulation</keyword>
<feature type="DNA-binding region" description="H-T-H motif" evidence="4">
    <location>
        <begin position="28"/>
        <end position="47"/>
    </location>
</feature>
<dbReference type="Gene3D" id="1.10.10.60">
    <property type="entry name" value="Homeodomain-like"/>
    <property type="match status" value="1"/>
</dbReference>
<sequence length="195" mass="22243">MNKAKKTRKQILEVALQMATATSLNDLTIGSLAVATDMSKSGLFSHFKSKENLQLAVLDHAYDLFRQIVTIPVYEIESPLERLNTLCDNWLDWYELQAKTCIFISASVEFDDQPGVVHDKIAQDLAKWLSFLISTVQAAIDEKEFIANADAEQFVYELYSLYLGSQSMIWVGLEDANHNRFKLALESLISRYRRI</sequence>
<reference evidence="6 7" key="1">
    <citation type="submission" date="2016-10" db="EMBL/GenBank/DDBJ databases">
        <authorList>
            <person name="de Groot N.N."/>
        </authorList>
    </citation>
    <scope>NUCLEOTIDE SEQUENCE [LARGE SCALE GENOMIC DNA]</scope>
    <source>
        <strain evidence="6 7">DSM 6059</strain>
    </source>
</reference>
<dbReference type="AlphaFoldDB" id="A0A1I1S0K7"/>
<dbReference type="OrthoDB" id="326421at2"/>
<proteinExistence type="predicted"/>
<dbReference type="Pfam" id="PF16925">
    <property type="entry name" value="TetR_C_13"/>
    <property type="match status" value="1"/>
</dbReference>
<dbReference type="PANTHER" id="PTHR47506">
    <property type="entry name" value="TRANSCRIPTIONAL REGULATORY PROTEIN"/>
    <property type="match status" value="1"/>
</dbReference>
<dbReference type="InterPro" id="IPR011075">
    <property type="entry name" value="TetR_C"/>
</dbReference>
<feature type="domain" description="HTH tetR-type" evidence="5">
    <location>
        <begin position="5"/>
        <end position="65"/>
    </location>
</feature>
<evidence type="ECO:0000256" key="2">
    <source>
        <dbReference type="ARBA" id="ARBA00023125"/>
    </source>
</evidence>
<dbReference type="STRING" id="1123010.SAMN02745724_04402"/>
<dbReference type="InterPro" id="IPR036271">
    <property type="entry name" value="Tet_transcr_reg_TetR-rel_C_sf"/>
</dbReference>